<dbReference type="RefSeq" id="XP_012177040.1">
    <property type="nucleotide sequence ID" value="XM_012321650.1"/>
</dbReference>
<accession>J7S6B7</accession>
<keyword evidence="3" id="KW-1185">Reference proteome</keyword>
<dbReference type="AlphaFoldDB" id="J7S6B7"/>
<keyword evidence="1" id="KW-0812">Transmembrane</keyword>
<organism evidence="2 3">
    <name type="scientific">Fibroporia radiculosa</name>
    <dbReference type="NCBI Taxonomy" id="599839"/>
    <lineage>
        <taxon>Eukaryota</taxon>
        <taxon>Fungi</taxon>
        <taxon>Dikarya</taxon>
        <taxon>Basidiomycota</taxon>
        <taxon>Agaricomycotina</taxon>
        <taxon>Agaricomycetes</taxon>
        <taxon>Polyporales</taxon>
        <taxon>Fibroporiaceae</taxon>
        <taxon>Fibroporia</taxon>
    </lineage>
</organism>
<evidence type="ECO:0000313" key="3">
    <source>
        <dbReference type="Proteomes" id="UP000006352"/>
    </source>
</evidence>
<feature type="transmembrane region" description="Helical" evidence="1">
    <location>
        <begin position="7"/>
        <end position="32"/>
    </location>
</feature>
<reference evidence="2 3" key="1">
    <citation type="journal article" date="2012" name="Appl. Environ. Microbiol.">
        <title>Short-read sequencing for genomic analysis of the brown rot fungus Fibroporia radiculosa.</title>
        <authorList>
            <person name="Tang J.D."/>
            <person name="Perkins A.D."/>
            <person name="Sonstegard T.S."/>
            <person name="Schroeder S.G."/>
            <person name="Burgess S.C."/>
            <person name="Diehl S.V."/>
        </authorList>
    </citation>
    <scope>NUCLEOTIDE SEQUENCE [LARGE SCALE GENOMIC DNA]</scope>
    <source>
        <strain evidence="2 3">TFFH 294</strain>
    </source>
</reference>
<gene>
    <name evidence="2" type="ORF">FIBRA_09338</name>
</gene>
<dbReference type="GeneID" id="24101919"/>
<dbReference type="HOGENOM" id="CLU_104703_0_0_1"/>
<keyword evidence="1" id="KW-0472">Membrane</keyword>
<evidence type="ECO:0000313" key="2">
    <source>
        <dbReference type="EMBL" id="CCM07019.1"/>
    </source>
</evidence>
<protein>
    <submittedName>
        <fullName evidence="2">Uncharacterized protein</fullName>
    </submittedName>
</protein>
<dbReference type="InParanoid" id="J7S6B7"/>
<dbReference type="Proteomes" id="UP000006352">
    <property type="component" value="Unassembled WGS sequence"/>
</dbReference>
<evidence type="ECO:0000256" key="1">
    <source>
        <dbReference type="SAM" id="Phobius"/>
    </source>
</evidence>
<name>J7S6B7_9APHY</name>
<proteinExistence type="predicted"/>
<feature type="transmembrane region" description="Helical" evidence="1">
    <location>
        <begin position="77"/>
        <end position="105"/>
    </location>
</feature>
<keyword evidence="1" id="KW-1133">Transmembrane helix</keyword>
<dbReference type="EMBL" id="HE797615">
    <property type="protein sequence ID" value="CCM07019.1"/>
    <property type="molecule type" value="Genomic_DNA"/>
</dbReference>
<sequence>MASTTVLTALLILTWFLATTLILILTLAFLYFKETYKVEVILTHQPTTPIVDQTPEWPTGVQVTSPVKLTPTPFTDLLSALLGLILTILLLVLALTLIIPLLLCLTICHLEREHQWAFNIAITAQCPLLHTTTTLPVIAANHDSNNPMQVYFEYIREHQD</sequence>